<dbReference type="PROSITE" id="PS50850">
    <property type="entry name" value="MFS"/>
    <property type="match status" value="1"/>
</dbReference>
<dbReference type="GO" id="GO:0005886">
    <property type="term" value="C:plasma membrane"/>
    <property type="evidence" value="ECO:0007669"/>
    <property type="project" value="UniProtKB-SubCell"/>
</dbReference>
<evidence type="ECO:0000256" key="6">
    <source>
        <dbReference type="SAM" id="Phobius"/>
    </source>
</evidence>
<dbReference type="Pfam" id="PF07690">
    <property type="entry name" value="MFS_1"/>
    <property type="match status" value="1"/>
</dbReference>
<feature type="transmembrane region" description="Helical" evidence="6">
    <location>
        <begin position="367"/>
        <end position="389"/>
    </location>
</feature>
<feature type="transmembrane region" description="Helical" evidence="6">
    <location>
        <begin position="307"/>
        <end position="326"/>
    </location>
</feature>
<feature type="transmembrane region" description="Helical" evidence="6">
    <location>
        <begin position="74"/>
        <end position="92"/>
    </location>
</feature>
<sequence length="403" mass="43879">MNKLLIHKISYSNLCAQFSEQIIIAVLPIIAVLSMNASAAETAFIQMINTLPFLLLSIPMGVIADRVSRKKLMILIEIVRATAIFLLFYLTFSGSLSINKIALFGFFIAMGTVIYSVASPALVASFIIKEQLINANRSIEIAKSVAFTAGPALGGILTSYLSGGLAFILAFLLSIVSAIFLICLPKEPILKKSGRNILQELYDGLIFLVKNKYLMPITITAFVFNLSQYLLLSIFAYYVINNLSFTSFEVGASLSLIGLGMLIGSFLYKIISKKINFGFQLTLGPLSAFMASILMFLTIIYHSKSLVFIAFFLFGFGPIIWTISTVSLRQLVTPSNMIAKISSVIMTVTFGARPLGAALGVYISANFGVKACISAVLIGFLIQLIIILFSKPAKLKNLSDAEK</sequence>
<protein>
    <submittedName>
        <fullName evidence="8">MFS transporter</fullName>
    </submittedName>
</protein>
<dbReference type="RefSeq" id="WP_110447722.1">
    <property type="nucleotide sequence ID" value="NZ_CP132381.1"/>
</dbReference>
<evidence type="ECO:0000256" key="4">
    <source>
        <dbReference type="ARBA" id="ARBA00022989"/>
    </source>
</evidence>
<accession>A0A2V4DTN7</accession>
<evidence type="ECO:0000259" key="7">
    <source>
        <dbReference type="PROSITE" id="PS50850"/>
    </source>
</evidence>
<dbReference type="CDD" id="cd06173">
    <property type="entry name" value="MFS_MefA_like"/>
    <property type="match status" value="1"/>
</dbReference>
<dbReference type="InterPro" id="IPR011701">
    <property type="entry name" value="MFS"/>
</dbReference>
<proteinExistence type="predicted"/>
<feature type="transmembrane region" description="Helical" evidence="6">
    <location>
        <begin position="338"/>
        <end position="361"/>
    </location>
</feature>
<keyword evidence="2" id="KW-1003">Cell membrane</keyword>
<keyword evidence="3 6" id="KW-0812">Transmembrane</keyword>
<dbReference type="AlphaFoldDB" id="A0A2V4DTN7"/>
<dbReference type="InterPro" id="IPR036259">
    <property type="entry name" value="MFS_trans_sf"/>
</dbReference>
<dbReference type="PANTHER" id="PTHR23513">
    <property type="entry name" value="INTEGRAL MEMBRANE EFFLUX PROTEIN-RELATED"/>
    <property type="match status" value="1"/>
</dbReference>
<dbReference type="EMBL" id="QGLO01000004">
    <property type="protein sequence ID" value="PXY91796.1"/>
    <property type="molecule type" value="Genomic_DNA"/>
</dbReference>
<organism evidence="8 9">
    <name type="scientific">Gilliamella apis</name>
    <dbReference type="NCBI Taxonomy" id="1970738"/>
    <lineage>
        <taxon>Bacteria</taxon>
        <taxon>Pseudomonadati</taxon>
        <taxon>Pseudomonadota</taxon>
        <taxon>Gammaproteobacteria</taxon>
        <taxon>Orbales</taxon>
        <taxon>Orbaceae</taxon>
        <taxon>Gilliamella</taxon>
    </lineage>
</organism>
<feature type="transmembrane region" description="Helical" evidence="6">
    <location>
        <begin position="213"/>
        <end position="240"/>
    </location>
</feature>
<name>A0A2V4DTN7_9GAMM</name>
<feature type="transmembrane region" description="Helical" evidence="6">
    <location>
        <begin position="43"/>
        <end position="62"/>
    </location>
</feature>
<dbReference type="OrthoDB" id="5494559at2"/>
<evidence type="ECO:0000256" key="5">
    <source>
        <dbReference type="ARBA" id="ARBA00023136"/>
    </source>
</evidence>
<evidence type="ECO:0000313" key="9">
    <source>
        <dbReference type="Proteomes" id="UP000247673"/>
    </source>
</evidence>
<feature type="transmembrane region" description="Helical" evidence="6">
    <location>
        <begin position="252"/>
        <end position="271"/>
    </location>
</feature>
<gene>
    <name evidence="8" type="ORF">DKK78_05630</name>
</gene>
<feature type="transmembrane region" description="Helical" evidence="6">
    <location>
        <begin position="140"/>
        <end position="160"/>
    </location>
</feature>
<keyword evidence="4 6" id="KW-1133">Transmembrane helix</keyword>
<keyword evidence="9" id="KW-1185">Reference proteome</keyword>
<reference evidence="8 9" key="1">
    <citation type="submission" date="2018-05" db="EMBL/GenBank/DDBJ databases">
        <title>Reference genomes for bee gut microbiota database.</title>
        <authorList>
            <person name="Ellegaard K.M."/>
        </authorList>
    </citation>
    <scope>NUCLEOTIDE SEQUENCE [LARGE SCALE GENOMIC DNA]</scope>
    <source>
        <strain evidence="8 9">ESL0172</strain>
    </source>
</reference>
<evidence type="ECO:0000256" key="1">
    <source>
        <dbReference type="ARBA" id="ARBA00004651"/>
    </source>
</evidence>
<evidence type="ECO:0000256" key="2">
    <source>
        <dbReference type="ARBA" id="ARBA00022475"/>
    </source>
</evidence>
<dbReference type="GO" id="GO:0022857">
    <property type="term" value="F:transmembrane transporter activity"/>
    <property type="evidence" value="ECO:0007669"/>
    <property type="project" value="InterPro"/>
</dbReference>
<dbReference type="InterPro" id="IPR020846">
    <property type="entry name" value="MFS_dom"/>
</dbReference>
<feature type="transmembrane region" description="Helical" evidence="6">
    <location>
        <begin position="104"/>
        <end position="128"/>
    </location>
</feature>
<dbReference type="Gene3D" id="1.20.1250.20">
    <property type="entry name" value="MFS general substrate transporter like domains"/>
    <property type="match status" value="1"/>
</dbReference>
<dbReference type="Proteomes" id="UP000247673">
    <property type="component" value="Unassembled WGS sequence"/>
</dbReference>
<comment type="subcellular location">
    <subcellularLocation>
        <location evidence="1">Cell membrane</location>
        <topology evidence="1">Multi-pass membrane protein</topology>
    </subcellularLocation>
</comment>
<feature type="transmembrane region" description="Helical" evidence="6">
    <location>
        <begin position="21"/>
        <end position="37"/>
    </location>
</feature>
<dbReference type="PANTHER" id="PTHR23513:SF6">
    <property type="entry name" value="MAJOR FACILITATOR SUPERFAMILY ASSOCIATED DOMAIN-CONTAINING PROTEIN"/>
    <property type="match status" value="1"/>
</dbReference>
<comment type="caution">
    <text evidence="8">The sequence shown here is derived from an EMBL/GenBank/DDBJ whole genome shotgun (WGS) entry which is preliminary data.</text>
</comment>
<evidence type="ECO:0000256" key="3">
    <source>
        <dbReference type="ARBA" id="ARBA00022692"/>
    </source>
</evidence>
<feature type="transmembrane region" description="Helical" evidence="6">
    <location>
        <begin position="166"/>
        <end position="185"/>
    </location>
</feature>
<feature type="domain" description="Major facilitator superfamily (MFS) profile" evidence="7">
    <location>
        <begin position="1"/>
        <end position="394"/>
    </location>
</feature>
<evidence type="ECO:0000313" key="8">
    <source>
        <dbReference type="EMBL" id="PXY91796.1"/>
    </source>
</evidence>
<keyword evidence="5 6" id="KW-0472">Membrane</keyword>
<dbReference type="SUPFAM" id="SSF103473">
    <property type="entry name" value="MFS general substrate transporter"/>
    <property type="match status" value="1"/>
</dbReference>
<feature type="transmembrane region" description="Helical" evidence="6">
    <location>
        <begin position="283"/>
        <end position="301"/>
    </location>
</feature>